<proteinExistence type="predicted"/>
<evidence type="ECO:0000259" key="1">
    <source>
        <dbReference type="Pfam" id="PF20068"/>
    </source>
</evidence>
<name>A0A3M0E970_9EURY</name>
<dbReference type="Proteomes" id="UP000277326">
    <property type="component" value="Unassembled WGS sequence"/>
</dbReference>
<reference evidence="3" key="3">
    <citation type="submission" date="2018-10" db="EMBL/GenBank/DDBJ databases">
        <authorList>
            <person name="Whitman W."/>
            <person name="Huntemann M."/>
            <person name="Clum A."/>
            <person name="Pillay M."/>
            <person name="Palaniappan K."/>
            <person name="Varghese N."/>
            <person name="Mikhailova N."/>
            <person name="Stamatis D."/>
            <person name="Reddy T."/>
            <person name="Daum C."/>
            <person name="Shapiro N."/>
            <person name="Ivanova N."/>
            <person name="Kyrpides N."/>
            <person name="Woyke T."/>
        </authorList>
    </citation>
    <scope>NUCLEOTIDE SEQUENCE</scope>
    <source>
        <strain evidence="3">CGMCC 1.10124</strain>
    </source>
</reference>
<dbReference type="KEGG" id="haer:DU502_01610"/>
<evidence type="ECO:0000313" key="4">
    <source>
        <dbReference type="Proteomes" id="UP000277326"/>
    </source>
</evidence>
<protein>
    <submittedName>
        <fullName evidence="3">Amphi-Trp domain-containing protein</fullName>
    </submittedName>
</protein>
<dbReference type="GeneID" id="38469942"/>
<dbReference type="OrthoDB" id="194858at2157"/>
<gene>
    <name evidence="3" type="ORF">ATH50_1475</name>
    <name evidence="2" type="ORF">DU502_01610</name>
</gene>
<evidence type="ECO:0000313" key="5">
    <source>
        <dbReference type="Proteomes" id="UP000282007"/>
    </source>
</evidence>
<dbReference type="AlphaFoldDB" id="A0A3M0E970"/>
<dbReference type="EMBL" id="REFS01000002">
    <property type="protein sequence ID" value="RMB24233.1"/>
    <property type="molecule type" value="Genomic_DNA"/>
</dbReference>
<reference evidence="2 5" key="2">
    <citation type="submission" date="2018-07" db="EMBL/GenBank/DDBJ databases">
        <title>Genome sequences of Haloplanus aerogenes JCM 16430T.</title>
        <authorList>
            <person name="Kim Y.B."/>
            <person name="Roh S.W."/>
        </authorList>
    </citation>
    <scope>NUCLEOTIDE SEQUENCE [LARGE SCALE GENOMIC DNA]</scope>
    <source>
        <strain evidence="2 5">JCM 16430</strain>
    </source>
</reference>
<dbReference type="Proteomes" id="UP000282007">
    <property type="component" value="Chromosome"/>
</dbReference>
<accession>A0A3M0E970</accession>
<dbReference type="EMBL" id="CP034145">
    <property type="protein sequence ID" value="AZH24149.1"/>
    <property type="molecule type" value="Genomic_DNA"/>
</dbReference>
<evidence type="ECO:0000313" key="2">
    <source>
        <dbReference type="EMBL" id="AZH24149.1"/>
    </source>
</evidence>
<dbReference type="Pfam" id="PF20068">
    <property type="entry name" value="Amphi-Trp"/>
    <property type="match status" value="1"/>
</dbReference>
<dbReference type="InterPro" id="IPR027598">
    <property type="entry name" value="Amphi-Trp_dom"/>
</dbReference>
<organism evidence="3 4">
    <name type="scientific">Haloplanus aerogenes</name>
    <dbReference type="NCBI Taxonomy" id="660522"/>
    <lineage>
        <taxon>Archaea</taxon>
        <taxon>Methanobacteriati</taxon>
        <taxon>Methanobacteriota</taxon>
        <taxon>Stenosarchaea group</taxon>
        <taxon>Halobacteria</taxon>
        <taxon>Halobacteriales</taxon>
        <taxon>Haloferacaceae</taxon>
        <taxon>Haloplanus</taxon>
    </lineage>
</organism>
<dbReference type="RefSeq" id="WP_121920102.1">
    <property type="nucleotide sequence ID" value="NZ_CP034145.1"/>
</dbReference>
<keyword evidence="5" id="KW-1185">Reference proteome</keyword>
<evidence type="ECO:0000313" key="3">
    <source>
        <dbReference type="EMBL" id="RMB24233.1"/>
    </source>
</evidence>
<dbReference type="NCBIfam" id="TIGR04354">
    <property type="entry name" value="amphi-Trp"/>
    <property type="match status" value="1"/>
</dbReference>
<reference evidence="3 4" key="1">
    <citation type="journal article" date="2015" name="Stand. Genomic Sci.">
        <title>Genomic Encyclopedia of Bacterial and Archaeal Type Strains, Phase III: the genomes of soil and plant-associated and newly described type strains.</title>
        <authorList>
            <person name="Whitman W.B."/>
            <person name="Woyke T."/>
            <person name="Klenk H.P."/>
            <person name="Zhou Y."/>
            <person name="Lilburn T.G."/>
            <person name="Beck B.J."/>
            <person name="De Vos P."/>
            <person name="Vandamme P."/>
            <person name="Eisen J.A."/>
            <person name="Garrity G."/>
            <person name="Hugenholtz P."/>
            <person name="Kyrpides N.C."/>
        </authorList>
    </citation>
    <scope>NUCLEOTIDE SEQUENCE [LARGE SCALE GENOMIC DNA]</scope>
    <source>
        <strain evidence="3 4">CGMCC 1.10124</strain>
    </source>
</reference>
<feature type="domain" description="Amphi-Trp" evidence="1">
    <location>
        <begin position="18"/>
        <end position="85"/>
    </location>
</feature>
<sequence>MPESPTPDDDRTTISDEDFAEEYHVSAAEAGKFLTAVGERLQAGDDVTLSGDDWELDFAYREPVELEVEHVGGADPELEIELELSAAGDSDSTPNIG</sequence>